<dbReference type="AlphaFoldDB" id="A0A9N9WX13"/>
<reference evidence="2" key="1">
    <citation type="submission" date="2022-01" db="EMBL/GenBank/DDBJ databases">
        <authorList>
            <person name="King R."/>
        </authorList>
    </citation>
    <scope>NUCLEOTIDE SEQUENCE</scope>
</reference>
<dbReference type="EMBL" id="OU895879">
    <property type="protein sequence ID" value="CAG9807261.1"/>
    <property type="molecule type" value="Genomic_DNA"/>
</dbReference>
<gene>
    <name evidence="2" type="ORF">CHIRRI_LOCUS10110</name>
</gene>
<protein>
    <submittedName>
        <fullName evidence="2">Uncharacterized protein</fullName>
    </submittedName>
</protein>
<name>A0A9N9WX13_9DIPT</name>
<evidence type="ECO:0000313" key="3">
    <source>
        <dbReference type="Proteomes" id="UP001153620"/>
    </source>
</evidence>
<proteinExistence type="predicted"/>
<organism evidence="2 3">
    <name type="scientific">Chironomus riparius</name>
    <dbReference type="NCBI Taxonomy" id="315576"/>
    <lineage>
        <taxon>Eukaryota</taxon>
        <taxon>Metazoa</taxon>
        <taxon>Ecdysozoa</taxon>
        <taxon>Arthropoda</taxon>
        <taxon>Hexapoda</taxon>
        <taxon>Insecta</taxon>
        <taxon>Pterygota</taxon>
        <taxon>Neoptera</taxon>
        <taxon>Endopterygota</taxon>
        <taxon>Diptera</taxon>
        <taxon>Nematocera</taxon>
        <taxon>Chironomoidea</taxon>
        <taxon>Chironomidae</taxon>
        <taxon>Chironominae</taxon>
        <taxon>Chironomus</taxon>
    </lineage>
</organism>
<feature type="region of interest" description="Disordered" evidence="1">
    <location>
        <begin position="1"/>
        <end position="24"/>
    </location>
</feature>
<keyword evidence="3" id="KW-1185">Reference proteome</keyword>
<sequence length="83" mass="9403">MSKKISDFLKVQPKSSETELSSPNVKNQIEAKLENSRDCRVVLHDLKKTPIFKDLKLFEGVLNKSEESTCQICGQKLSSKYSV</sequence>
<evidence type="ECO:0000313" key="2">
    <source>
        <dbReference type="EMBL" id="CAG9807261.1"/>
    </source>
</evidence>
<evidence type="ECO:0000256" key="1">
    <source>
        <dbReference type="SAM" id="MobiDB-lite"/>
    </source>
</evidence>
<accession>A0A9N9WX13</accession>
<reference evidence="2" key="2">
    <citation type="submission" date="2022-10" db="EMBL/GenBank/DDBJ databases">
        <authorList>
            <consortium name="ENA_rothamsted_submissions"/>
            <consortium name="culmorum"/>
            <person name="King R."/>
        </authorList>
    </citation>
    <scope>NUCLEOTIDE SEQUENCE</scope>
</reference>
<dbReference type="Proteomes" id="UP001153620">
    <property type="component" value="Chromosome 3"/>
</dbReference>
<feature type="compositionally biased region" description="Polar residues" evidence="1">
    <location>
        <begin position="13"/>
        <end position="24"/>
    </location>
</feature>